<evidence type="ECO:0000313" key="3">
    <source>
        <dbReference type="Proteomes" id="UP000032544"/>
    </source>
</evidence>
<dbReference type="STRING" id="1544798.LH29_03540"/>
<feature type="transmembrane region" description="Helical" evidence="1">
    <location>
        <begin position="186"/>
        <end position="212"/>
    </location>
</feature>
<protein>
    <recommendedName>
        <fullName evidence="4">Glycosyltransferase RgtA/B/C/D-like domain-containing protein</fullName>
    </recommendedName>
</protein>
<feature type="transmembrane region" description="Helical" evidence="1">
    <location>
        <begin position="20"/>
        <end position="39"/>
    </location>
</feature>
<name>A0A0D8JC51_9BACT</name>
<accession>A0A0D8JC51</accession>
<evidence type="ECO:0000313" key="2">
    <source>
        <dbReference type="EMBL" id="KJF44565.1"/>
    </source>
</evidence>
<reference evidence="2 3" key="1">
    <citation type="submission" date="2014-09" db="EMBL/GenBank/DDBJ databases">
        <title>Draft Genome Sequence of Draconibacterium sp. JN14CK-3.</title>
        <authorList>
            <person name="Dong C."/>
            <person name="Lai Q."/>
            <person name="Shao Z."/>
        </authorList>
    </citation>
    <scope>NUCLEOTIDE SEQUENCE [LARGE SCALE GENOMIC DNA]</scope>
    <source>
        <strain evidence="2 3">JN14CK-3</strain>
    </source>
</reference>
<keyword evidence="1" id="KW-0812">Transmembrane</keyword>
<sequence length="518" mass="59618">MRIFDLGFLDSPSENRFVATLYKVLIVVLFAFILQSAFLRNMQNYTDHDDNPYNAGAKVTADEGLLPYKDYRLIHMPYYVFTYALILEFTPSLTLSARIISLASFFTMLVLIFYSIQNSLYRKNQIFRFIVGASALLFIMYNPFVQYAFARFTYDFPLLLSMLSFLVLSSTGRSRRLPLKAAISGLLLGVAVGFRMHFIFFIIPFALSILLFQKETTTVKLKQFLYFSLGVFAGLIPVFILISIAPKGFLFDIYQFHFKIDMKAQPGAALSLGEKLTELIDKVLEKWQSSVLLAGLILVMILKAFNLVKDNRLNFKINVLLLTLPFLVYLSVGKLLIIQYVYPLSIFLIVVIFYTIGTQKKYFNYVAILFFVLSIIPPLEVNYKKAYDMKTTESWYALSRHRISILVDEAINGEAKVLTLSPAEILESDSIKIYKEFVSSPFIWRTSHSIPDDTRKEFNIISKKEVDNFMQTNQPDAILTGYYPGDLELKLVEFAQKNGYKKVDLPTERELKLYIKEK</sequence>
<feature type="transmembrane region" description="Helical" evidence="1">
    <location>
        <begin position="126"/>
        <end position="144"/>
    </location>
</feature>
<dbReference type="OrthoDB" id="7463529at2"/>
<keyword evidence="3" id="KW-1185">Reference proteome</keyword>
<evidence type="ECO:0000256" key="1">
    <source>
        <dbReference type="SAM" id="Phobius"/>
    </source>
</evidence>
<evidence type="ECO:0008006" key="4">
    <source>
        <dbReference type="Google" id="ProtNLM"/>
    </source>
</evidence>
<feature type="transmembrane region" description="Helical" evidence="1">
    <location>
        <begin position="290"/>
        <end position="307"/>
    </location>
</feature>
<dbReference type="AlphaFoldDB" id="A0A0D8JC51"/>
<organism evidence="2 3">
    <name type="scientific">Draconibacterium sediminis</name>
    <dbReference type="NCBI Taxonomy" id="1544798"/>
    <lineage>
        <taxon>Bacteria</taxon>
        <taxon>Pseudomonadati</taxon>
        <taxon>Bacteroidota</taxon>
        <taxon>Bacteroidia</taxon>
        <taxon>Marinilabiliales</taxon>
        <taxon>Prolixibacteraceae</taxon>
        <taxon>Draconibacterium</taxon>
    </lineage>
</organism>
<dbReference type="RefSeq" id="WP_045026110.1">
    <property type="nucleotide sequence ID" value="NZ_JRHC01000001.1"/>
</dbReference>
<comment type="caution">
    <text evidence="2">The sequence shown here is derived from an EMBL/GenBank/DDBJ whole genome shotgun (WGS) entry which is preliminary data.</text>
</comment>
<keyword evidence="1" id="KW-1133">Transmembrane helix</keyword>
<feature type="transmembrane region" description="Helical" evidence="1">
    <location>
        <begin position="313"/>
        <end position="330"/>
    </location>
</feature>
<proteinExistence type="predicted"/>
<dbReference type="Proteomes" id="UP000032544">
    <property type="component" value="Unassembled WGS sequence"/>
</dbReference>
<feature type="transmembrane region" description="Helical" evidence="1">
    <location>
        <begin position="337"/>
        <end position="356"/>
    </location>
</feature>
<dbReference type="EMBL" id="JRHC01000001">
    <property type="protein sequence ID" value="KJF44565.1"/>
    <property type="molecule type" value="Genomic_DNA"/>
</dbReference>
<feature type="transmembrane region" description="Helical" evidence="1">
    <location>
        <begin position="224"/>
        <end position="245"/>
    </location>
</feature>
<keyword evidence="1" id="KW-0472">Membrane</keyword>
<gene>
    <name evidence="2" type="ORF">LH29_03540</name>
</gene>
<feature type="transmembrane region" description="Helical" evidence="1">
    <location>
        <begin position="95"/>
        <end position="114"/>
    </location>
</feature>
<feature type="transmembrane region" description="Helical" evidence="1">
    <location>
        <begin position="362"/>
        <end position="381"/>
    </location>
</feature>